<dbReference type="EMBL" id="UZAL01036593">
    <property type="protein sequence ID" value="VDP70105.1"/>
    <property type="molecule type" value="Genomic_DNA"/>
</dbReference>
<gene>
    <name evidence="1" type="ORF">SMTD_LOCUS15998</name>
</gene>
<sequence>MITENVQELLKRREMEINKLRKDLENANASLELAETSMRRRHQTALNELALEVENLQKQKGK</sequence>
<keyword evidence="2" id="KW-1185">Reference proteome</keyword>
<reference evidence="1 2" key="1">
    <citation type="submission" date="2018-11" db="EMBL/GenBank/DDBJ databases">
        <authorList>
            <consortium name="Pathogen Informatics"/>
        </authorList>
    </citation>
    <scope>NUCLEOTIDE SEQUENCE [LARGE SCALE GENOMIC DNA]</scope>
    <source>
        <strain>Denwood</strain>
        <strain evidence="2">Zambia</strain>
    </source>
</reference>
<organism evidence="1 2">
    <name type="scientific">Schistosoma mattheei</name>
    <dbReference type="NCBI Taxonomy" id="31246"/>
    <lineage>
        <taxon>Eukaryota</taxon>
        <taxon>Metazoa</taxon>
        <taxon>Spiralia</taxon>
        <taxon>Lophotrochozoa</taxon>
        <taxon>Platyhelminthes</taxon>
        <taxon>Trematoda</taxon>
        <taxon>Digenea</taxon>
        <taxon>Strigeidida</taxon>
        <taxon>Schistosomatoidea</taxon>
        <taxon>Schistosomatidae</taxon>
        <taxon>Schistosoma</taxon>
    </lineage>
</organism>
<protein>
    <submittedName>
        <fullName evidence="1">Uncharacterized protein</fullName>
    </submittedName>
</protein>
<dbReference type="STRING" id="31246.A0A183PNR2"/>
<dbReference type="Proteomes" id="UP000269396">
    <property type="component" value="Unassembled WGS sequence"/>
</dbReference>
<evidence type="ECO:0000313" key="1">
    <source>
        <dbReference type="EMBL" id="VDP70105.1"/>
    </source>
</evidence>
<accession>A0A183PNR2</accession>
<name>A0A183PNR2_9TREM</name>
<evidence type="ECO:0000313" key="2">
    <source>
        <dbReference type="Proteomes" id="UP000269396"/>
    </source>
</evidence>
<dbReference type="AlphaFoldDB" id="A0A183PNR2"/>
<proteinExistence type="predicted"/>